<dbReference type="PANTHER" id="PTHR36930">
    <property type="entry name" value="METAL-SULFUR CLUSTER BIOSYNTHESIS PROTEINS YUAD-RELATED"/>
    <property type="match status" value="1"/>
</dbReference>
<dbReference type="Gene3D" id="2.40.33.20">
    <property type="entry name" value="PK beta-barrel domain-like"/>
    <property type="match status" value="1"/>
</dbReference>
<dbReference type="InterPro" id="IPR005302">
    <property type="entry name" value="MoCF_Sase_C"/>
</dbReference>
<feature type="domain" description="MOSC" evidence="1">
    <location>
        <begin position="25"/>
        <end position="174"/>
    </location>
</feature>
<dbReference type="InterPro" id="IPR011037">
    <property type="entry name" value="Pyrv_Knase-like_insert_dom_sf"/>
</dbReference>
<sequence>MAYSPPSSAQIVSVSRHGEHGFSKQVCQQITLVAGLGVEGDAHQGAKVQHLSRVRADPEQPNLRQVHLIHAELFAQLHGKGFDIGPAELGENITTSGIDLLGLPRGTVLRLGDEAEIEVTGLRNPCAQIEAYQPGLLKAVLDTAPDGSLVRKAGIMAIVRHSGTVAAGDPVSVVLPPEPHQPLERV</sequence>
<proteinExistence type="predicted"/>
<comment type="caution">
    <text evidence="2">The sequence shown here is derived from an EMBL/GenBank/DDBJ whole genome shotgun (WGS) entry which is preliminary data.</text>
</comment>
<evidence type="ECO:0000313" key="3">
    <source>
        <dbReference type="Proteomes" id="UP000446786"/>
    </source>
</evidence>
<dbReference type="GO" id="GO:0003824">
    <property type="term" value="F:catalytic activity"/>
    <property type="evidence" value="ECO:0007669"/>
    <property type="project" value="InterPro"/>
</dbReference>
<evidence type="ECO:0000313" key="2">
    <source>
        <dbReference type="EMBL" id="MXP32918.1"/>
    </source>
</evidence>
<keyword evidence="3" id="KW-1185">Reference proteome</keyword>
<gene>
    <name evidence="2" type="ORF">GRI94_13895</name>
</gene>
<evidence type="ECO:0000259" key="1">
    <source>
        <dbReference type="PROSITE" id="PS51340"/>
    </source>
</evidence>
<dbReference type="Pfam" id="PF03473">
    <property type="entry name" value="MOSC"/>
    <property type="match status" value="1"/>
</dbReference>
<dbReference type="RefSeq" id="WP_160780209.1">
    <property type="nucleotide sequence ID" value="NZ_BAAAZF010000001.1"/>
</dbReference>
<dbReference type="PROSITE" id="PS51340">
    <property type="entry name" value="MOSC"/>
    <property type="match status" value="1"/>
</dbReference>
<protein>
    <submittedName>
        <fullName evidence="2">MOSC domain-containing protein</fullName>
    </submittedName>
</protein>
<dbReference type="Proteomes" id="UP000446786">
    <property type="component" value="Unassembled WGS sequence"/>
</dbReference>
<reference evidence="2 3" key="1">
    <citation type="submission" date="2019-12" db="EMBL/GenBank/DDBJ databases">
        <title>Genomic-based taxomic classification of the family Erythrobacteraceae.</title>
        <authorList>
            <person name="Xu L."/>
        </authorList>
    </citation>
    <scope>NUCLEOTIDE SEQUENCE [LARGE SCALE GENOMIC DNA]</scope>
    <source>
        <strain evidence="2 3">JCM 16677</strain>
    </source>
</reference>
<dbReference type="OrthoDB" id="9786134at2"/>
<dbReference type="PANTHER" id="PTHR36930:SF1">
    <property type="entry name" value="MOSC DOMAIN-CONTAINING PROTEIN"/>
    <property type="match status" value="1"/>
</dbReference>
<name>A0A845B1Q6_9SPHN</name>
<dbReference type="GO" id="GO:0030151">
    <property type="term" value="F:molybdenum ion binding"/>
    <property type="evidence" value="ECO:0007669"/>
    <property type="project" value="InterPro"/>
</dbReference>
<dbReference type="InterPro" id="IPR052716">
    <property type="entry name" value="MOSC_domain"/>
</dbReference>
<dbReference type="AlphaFoldDB" id="A0A845B1Q6"/>
<dbReference type="GO" id="GO:0030170">
    <property type="term" value="F:pyridoxal phosphate binding"/>
    <property type="evidence" value="ECO:0007669"/>
    <property type="project" value="InterPro"/>
</dbReference>
<accession>A0A845B1Q6</accession>
<organism evidence="2 3">
    <name type="scientific">Parerythrobacter jejuensis</name>
    <dbReference type="NCBI Taxonomy" id="795812"/>
    <lineage>
        <taxon>Bacteria</taxon>
        <taxon>Pseudomonadati</taxon>
        <taxon>Pseudomonadota</taxon>
        <taxon>Alphaproteobacteria</taxon>
        <taxon>Sphingomonadales</taxon>
        <taxon>Erythrobacteraceae</taxon>
        <taxon>Parerythrobacter</taxon>
    </lineage>
</organism>
<dbReference type="EMBL" id="WTYE01000001">
    <property type="protein sequence ID" value="MXP32918.1"/>
    <property type="molecule type" value="Genomic_DNA"/>
</dbReference>
<dbReference type="SUPFAM" id="SSF50800">
    <property type="entry name" value="PK beta-barrel domain-like"/>
    <property type="match status" value="1"/>
</dbReference>